<dbReference type="OrthoDB" id="9994905at2759"/>
<dbReference type="GO" id="GO:0005096">
    <property type="term" value="F:GTPase activator activity"/>
    <property type="evidence" value="ECO:0007669"/>
    <property type="project" value="TreeGrafter"/>
</dbReference>
<accession>A0A813NV94</accession>
<dbReference type="GO" id="GO:0007165">
    <property type="term" value="P:signal transduction"/>
    <property type="evidence" value="ECO:0007669"/>
    <property type="project" value="InterPro"/>
</dbReference>
<evidence type="ECO:0000259" key="2">
    <source>
        <dbReference type="PROSITE" id="PS50238"/>
    </source>
</evidence>
<feature type="compositionally biased region" description="Polar residues" evidence="1">
    <location>
        <begin position="717"/>
        <end position="726"/>
    </location>
</feature>
<dbReference type="EMBL" id="CAJNOJ010000004">
    <property type="protein sequence ID" value="CAF0745069.1"/>
    <property type="molecule type" value="Genomic_DNA"/>
</dbReference>
<dbReference type="InterPro" id="IPR008936">
    <property type="entry name" value="Rho_GTPase_activation_prot"/>
</dbReference>
<sequence length="1062" mass="121266">MNHPSDELSKKVVVSQPPTRKSRSISRYFLGNKRASVDNPAQSTNDIYRCLISVGIFDSYDLWAHVTLFRDYTTCRRLMILTTKNELIIGKYNHRHVLYKIKQRVDLNRVWLYTHLNDSAAAEITSLNYYDSTRSLIIGWPIAENFVIEFETKPMRDIWKEHIESTLRSWWQLNNSHIEHVRIVIDRNSELDQNNTTPSFLIRKVIGIRAEETVHDLIRKCIDAFHLRDPLVDNYVLFVTHDQSNGTLPTTNLNVYSSSQITNIPLIGHEHPYAIKMKHIKTTNHGLPNQRSFEGEEFLTHPTNQHSSTSSLNNVSTTNYHDFELRKRDILTDNPSRKYRFFHKRKAKTQQTLTDGYHSSSTPYLSSPNQANNRYSFFGQPLDELILRYDHQLPPIIMQLFGILFSKGPDTIGIFRKVANTRSVKECIDKIERNVSIHDDELHPILAAGVFKHFLRLLPEPLFTSIQYDNFKKCLRLSTLPEKISFARKSIISTLPEANHLLLKGFICTLHHIAERAHTNGMNPFNLGLCVSNSLFKTETTTIRSGKQEADVMSSVVEFLIQNCSTLFGSDILTCIPDKRIVIHEIQNRTRPNASSMESLDEVESSPHLPLVSRSHDSGLAASDPPFNDDSSEISEHFRRTKAPLPIPMPDWTTSIACGRGIVLTSIVIPNSNSTLTTFAVARRRSSKNTYKPSKRFLEREKLTSNTTDDSDNNSSMRSSATTIHNITIGKVKRSKSLSRHSSLGSAEHRQQPKQLTKESRRLNTVDVKRTSSLKQFHCLSDNDTDDDTEQNSNKQVTINERHVTTTKSKTTAGDEYISTSRSTPEQQDLDLTTETLSMMNQRLSNSSMSLTSRSTSFTSIPVVKKPDITLNQTSPPILNHQQPIIGDSRSRYNSPLTLTTNKIHLISQMNACAEQLNLSHTLAQKSRTDRGGRTFVHHSSSRLFTLGEAIQMKPIDESILSNDRRRSCHRQNALRYKMTEQERQSRVSEPVIINHNPTSISRYQSIERRATPPPQPMKSFSFDCATDTSLSSDHSFPVRDRTKYFEHSNQHKLSTGRENYV</sequence>
<gene>
    <name evidence="3" type="ORF">EDS130_LOCUS1973</name>
    <name evidence="4" type="ORF">XAT740_LOCUS28832</name>
</gene>
<dbReference type="PANTHER" id="PTHR23179:SF3">
    <property type="entry name" value="RHO GTPASE-ACTIVATING PROTEIN 20"/>
    <property type="match status" value="1"/>
</dbReference>
<dbReference type="Proteomes" id="UP000663852">
    <property type="component" value="Unassembled WGS sequence"/>
</dbReference>
<evidence type="ECO:0000313" key="5">
    <source>
        <dbReference type="Proteomes" id="UP000663828"/>
    </source>
</evidence>
<reference evidence="3" key="1">
    <citation type="submission" date="2021-02" db="EMBL/GenBank/DDBJ databases">
        <authorList>
            <person name="Nowell W R."/>
        </authorList>
    </citation>
    <scope>NUCLEOTIDE SEQUENCE</scope>
</reference>
<feature type="compositionally biased region" description="Basic and acidic residues" evidence="1">
    <location>
        <begin position="1"/>
        <end position="10"/>
    </location>
</feature>
<feature type="region of interest" description="Disordered" evidence="1">
    <location>
        <begin position="996"/>
        <end position="1037"/>
    </location>
</feature>
<feature type="compositionally biased region" description="Low complexity" evidence="1">
    <location>
        <begin position="704"/>
        <end position="716"/>
    </location>
</feature>
<dbReference type="Proteomes" id="UP000663828">
    <property type="component" value="Unassembled WGS sequence"/>
</dbReference>
<feature type="region of interest" description="Disordered" evidence="1">
    <location>
        <begin position="1"/>
        <end position="20"/>
    </location>
</feature>
<dbReference type="Gene3D" id="1.10.555.10">
    <property type="entry name" value="Rho GTPase activation protein"/>
    <property type="match status" value="1"/>
</dbReference>
<name>A0A813NV94_ADIRI</name>
<dbReference type="AlphaFoldDB" id="A0A813NV94"/>
<feature type="region of interest" description="Disordered" evidence="1">
    <location>
        <begin position="684"/>
        <end position="828"/>
    </location>
</feature>
<dbReference type="PANTHER" id="PTHR23179">
    <property type="entry name" value="T-CELL ACTIVATION RHO GTPASE ACTIVATING PROTEIN-RELATED"/>
    <property type="match status" value="1"/>
</dbReference>
<dbReference type="SMART" id="SM00324">
    <property type="entry name" value="RhoGAP"/>
    <property type="match status" value="1"/>
</dbReference>
<dbReference type="EMBL" id="CAJNOR010002481">
    <property type="protein sequence ID" value="CAF1300440.1"/>
    <property type="molecule type" value="Genomic_DNA"/>
</dbReference>
<dbReference type="InterPro" id="IPR000198">
    <property type="entry name" value="RhoGAP_dom"/>
</dbReference>
<evidence type="ECO:0000313" key="3">
    <source>
        <dbReference type="EMBL" id="CAF0745069.1"/>
    </source>
</evidence>
<dbReference type="InterPro" id="IPR047887">
    <property type="entry name" value="ARHGAP20_PH"/>
</dbReference>
<dbReference type="PROSITE" id="PS50238">
    <property type="entry name" value="RHOGAP"/>
    <property type="match status" value="1"/>
</dbReference>
<keyword evidence="5" id="KW-1185">Reference proteome</keyword>
<comment type="caution">
    <text evidence="3">The sequence shown here is derived from an EMBL/GenBank/DDBJ whole genome shotgun (WGS) entry which is preliminary data.</text>
</comment>
<evidence type="ECO:0000313" key="4">
    <source>
        <dbReference type="EMBL" id="CAF1300440.1"/>
    </source>
</evidence>
<evidence type="ECO:0000256" key="1">
    <source>
        <dbReference type="SAM" id="MobiDB-lite"/>
    </source>
</evidence>
<organism evidence="3 6">
    <name type="scientific">Adineta ricciae</name>
    <name type="common">Rotifer</name>
    <dbReference type="NCBI Taxonomy" id="249248"/>
    <lineage>
        <taxon>Eukaryota</taxon>
        <taxon>Metazoa</taxon>
        <taxon>Spiralia</taxon>
        <taxon>Gnathifera</taxon>
        <taxon>Rotifera</taxon>
        <taxon>Eurotatoria</taxon>
        <taxon>Bdelloidea</taxon>
        <taxon>Adinetida</taxon>
        <taxon>Adinetidae</taxon>
        <taxon>Adineta</taxon>
    </lineage>
</organism>
<feature type="region of interest" description="Disordered" evidence="1">
    <location>
        <begin position="592"/>
        <end position="635"/>
    </location>
</feature>
<dbReference type="SUPFAM" id="SSF48350">
    <property type="entry name" value="GTPase activation domain, GAP"/>
    <property type="match status" value="1"/>
</dbReference>
<dbReference type="Pfam" id="PF22286">
    <property type="entry name" value="RHG20_PH"/>
    <property type="match status" value="1"/>
</dbReference>
<dbReference type="Pfam" id="PF00620">
    <property type="entry name" value="RhoGAP"/>
    <property type="match status" value="1"/>
</dbReference>
<proteinExistence type="predicted"/>
<evidence type="ECO:0000313" key="6">
    <source>
        <dbReference type="Proteomes" id="UP000663852"/>
    </source>
</evidence>
<feature type="compositionally biased region" description="Polar residues" evidence="1">
    <location>
        <begin position="806"/>
        <end position="828"/>
    </location>
</feature>
<feature type="compositionally biased region" description="Basic and acidic residues" evidence="1">
    <location>
        <begin position="747"/>
        <end position="770"/>
    </location>
</feature>
<protein>
    <recommendedName>
        <fullName evidence="2">Rho-GAP domain-containing protein</fullName>
    </recommendedName>
</protein>
<feature type="domain" description="Rho-GAP" evidence="2">
    <location>
        <begin position="380"/>
        <end position="568"/>
    </location>
</feature>
<feature type="compositionally biased region" description="Polar residues" evidence="1">
    <location>
        <begin position="996"/>
        <end position="1005"/>
    </location>
</feature>